<proteinExistence type="predicted"/>
<organism evidence="2 3">
    <name type="scientific">Heterostelium pallidum (strain ATCC 26659 / Pp 5 / PN500)</name>
    <name type="common">Cellular slime mold</name>
    <name type="synonym">Polysphondylium pallidum</name>
    <dbReference type="NCBI Taxonomy" id="670386"/>
    <lineage>
        <taxon>Eukaryota</taxon>
        <taxon>Amoebozoa</taxon>
        <taxon>Evosea</taxon>
        <taxon>Eumycetozoa</taxon>
        <taxon>Dictyostelia</taxon>
        <taxon>Acytosteliales</taxon>
        <taxon>Acytosteliaceae</taxon>
        <taxon>Heterostelium</taxon>
    </lineage>
</organism>
<dbReference type="Gene3D" id="3.40.630.30">
    <property type="match status" value="1"/>
</dbReference>
<dbReference type="PANTHER" id="PTHR43441:SF2">
    <property type="entry name" value="FAMILY ACETYLTRANSFERASE, PUTATIVE (AFU_ORTHOLOGUE AFUA_7G00850)-RELATED"/>
    <property type="match status" value="1"/>
</dbReference>
<dbReference type="GO" id="GO:0008999">
    <property type="term" value="F:protein-N-terminal-alanine acetyltransferase activity"/>
    <property type="evidence" value="ECO:0007669"/>
    <property type="project" value="TreeGrafter"/>
</dbReference>
<keyword evidence="3" id="KW-1185">Reference proteome</keyword>
<dbReference type="EMBL" id="ADBJ01000018">
    <property type="protein sequence ID" value="EFA82789.1"/>
    <property type="molecule type" value="Genomic_DNA"/>
</dbReference>
<dbReference type="InParanoid" id="D3B7P6"/>
<dbReference type="PROSITE" id="PS51186">
    <property type="entry name" value="GNAT"/>
    <property type="match status" value="1"/>
</dbReference>
<evidence type="ECO:0000313" key="2">
    <source>
        <dbReference type="EMBL" id="EFA82789.1"/>
    </source>
</evidence>
<evidence type="ECO:0000313" key="3">
    <source>
        <dbReference type="Proteomes" id="UP000001396"/>
    </source>
</evidence>
<dbReference type="InterPro" id="IPR000182">
    <property type="entry name" value="GNAT_dom"/>
</dbReference>
<feature type="domain" description="N-acetyltransferase" evidence="1">
    <location>
        <begin position="36"/>
        <end position="209"/>
    </location>
</feature>
<dbReference type="InterPro" id="IPR016181">
    <property type="entry name" value="Acyl_CoA_acyltransferase"/>
</dbReference>
<dbReference type="RefSeq" id="XP_020434906.1">
    <property type="nucleotide sequence ID" value="XM_020575386.1"/>
</dbReference>
<dbReference type="GO" id="GO:1990189">
    <property type="term" value="F:protein N-terminal-serine acetyltransferase activity"/>
    <property type="evidence" value="ECO:0007669"/>
    <property type="project" value="TreeGrafter"/>
</dbReference>
<gene>
    <name evidence="2" type="ORF">PPL_04484</name>
</gene>
<accession>D3B7P6</accession>
<dbReference type="Pfam" id="PF13302">
    <property type="entry name" value="Acetyltransf_3"/>
    <property type="match status" value="1"/>
</dbReference>
<dbReference type="InterPro" id="IPR051908">
    <property type="entry name" value="Ribosomal_N-acetyltransferase"/>
</dbReference>
<dbReference type="PANTHER" id="PTHR43441">
    <property type="entry name" value="RIBOSOMAL-PROTEIN-SERINE ACETYLTRANSFERASE"/>
    <property type="match status" value="1"/>
</dbReference>
<dbReference type="GeneID" id="31359971"/>
<comment type="caution">
    <text evidence="2">The sequence shown here is derived from an EMBL/GenBank/DDBJ whole genome shotgun (WGS) entry which is preliminary data.</text>
</comment>
<name>D3B7P6_HETP5</name>
<reference evidence="2 3" key="1">
    <citation type="journal article" date="2011" name="Genome Res.">
        <title>Phylogeny-wide analysis of social amoeba genomes highlights ancient origins for complex intercellular communication.</title>
        <authorList>
            <person name="Heidel A.J."/>
            <person name="Lawal H.M."/>
            <person name="Felder M."/>
            <person name="Schilde C."/>
            <person name="Helps N.R."/>
            <person name="Tunggal B."/>
            <person name="Rivero F."/>
            <person name="John U."/>
            <person name="Schleicher M."/>
            <person name="Eichinger L."/>
            <person name="Platzer M."/>
            <person name="Noegel A.A."/>
            <person name="Schaap P."/>
            <person name="Gloeckner G."/>
        </authorList>
    </citation>
    <scope>NUCLEOTIDE SEQUENCE [LARGE SCALE GENOMIC DNA]</scope>
    <source>
        <strain evidence="3">ATCC 26659 / Pp 5 / PN500</strain>
    </source>
</reference>
<dbReference type="AlphaFoldDB" id="D3B7P6"/>
<dbReference type="SUPFAM" id="SSF55729">
    <property type="entry name" value="Acyl-CoA N-acyltransferases (Nat)"/>
    <property type="match status" value="1"/>
</dbReference>
<protein>
    <recommendedName>
        <fullName evidence="1">N-acetyltransferase domain-containing protein</fullName>
    </recommendedName>
</protein>
<sequence length="247" mass="28884">MKNFEKTQTNELGQIVGAAVTDNTPVIYKQADLTGENVRLISVSNEILTEELVTKLYQTVQSEPNTGCWTYLPYTPPTSQEDLNNRLNNRFGFTFSEPSYLYIIENKGEYLGWLALINQRSKERSIEVGNVYFSHKLRQTKTATETLYLILKSCFDQKFRRVEWKCDGLNLASRRAAERFGFVFEGEFRQDRMTKGRNRNTQWLSILDEEWTNAEKAYISWLRVDNFDENGNQKQKLSDLMYSSRDD</sequence>
<evidence type="ECO:0000259" key="1">
    <source>
        <dbReference type="PROSITE" id="PS51186"/>
    </source>
</evidence>
<dbReference type="Proteomes" id="UP000001396">
    <property type="component" value="Unassembled WGS sequence"/>
</dbReference>